<evidence type="ECO:0000313" key="4">
    <source>
        <dbReference type="Proteomes" id="UP001152797"/>
    </source>
</evidence>
<dbReference type="PROSITE" id="PS50162">
    <property type="entry name" value="RECA_2"/>
    <property type="match status" value="1"/>
</dbReference>
<evidence type="ECO:0000313" key="3">
    <source>
        <dbReference type="EMBL" id="CAL4795322.1"/>
    </source>
</evidence>
<gene>
    <name evidence="2" type="ORF">C1SCF055_LOCUS33503</name>
</gene>
<protein>
    <submittedName>
        <fullName evidence="3">RecA family profile 1 domain-containing protein</fullName>
    </submittedName>
</protein>
<dbReference type="InterPro" id="IPR020588">
    <property type="entry name" value="RecA_ATP-bd"/>
</dbReference>
<dbReference type="InterPro" id="IPR027417">
    <property type="entry name" value="P-loop_NTPase"/>
</dbReference>
<dbReference type="EMBL" id="CAMXCT030004179">
    <property type="protein sequence ID" value="CAL4795322.1"/>
    <property type="molecule type" value="Genomic_DNA"/>
</dbReference>
<dbReference type="InterPro" id="IPR013632">
    <property type="entry name" value="Rad51_C"/>
</dbReference>
<dbReference type="EMBL" id="CAMXCT010004179">
    <property type="protein sequence ID" value="CAI4008010.1"/>
    <property type="molecule type" value="Genomic_DNA"/>
</dbReference>
<dbReference type="Gene3D" id="3.40.50.300">
    <property type="entry name" value="P-loop containing nucleotide triphosphate hydrolases"/>
    <property type="match status" value="1"/>
</dbReference>
<dbReference type="GO" id="GO:0000724">
    <property type="term" value="P:double-strand break repair via homologous recombination"/>
    <property type="evidence" value="ECO:0007669"/>
    <property type="project" value="InterPro"/>
</dbReference>
<dbReference type="GO" id="GO:0140664">
    <property type="term" value="F:ATP-dependent DNA damage sensor activity"/>
    <property type="evidence" value="ECO:0007669"/>
    <property type="project" value="InterPro"/>
</dbReference>
<dbReference type="OrthoDB" id="436533at2759"/>
<name>A0A9P1DE96_9DINO</name>
<dbReference type="GO" id="GO:0005657">
    <property type="term" value="C:replication fork"/>
    <property type="evidence" value="ECO:0007669"/>
    <property type="project" value="TreeGrafter"/>
</dbReference>
<dbReference type="PANTHER" id="PTHR46456:SF1">
    <property type="entry name" value="DNA REPAIR PROTEIN RAD51 HOMOLOG 2"/>
    <property type="match status" value="1"/>
</dbReference>
<dbReference type="GO" id="GO:0033063">
    <property type="term" value="C:Rad51B-Rad51C-Rad51D-XRCC2 complex"/>
    <property type="evidence" value="ECO:0007669"/>
    <property type="project" value="InterPro"/>
</dbReference>
<comment type="caution">
    <text evidence="2">The sequence shown here is derived from an EMBL/GenBank/DDBJ whole genome shotgun (WGS) entry which is preliminary data.</text>
</comment>
<dbReference type="GO" id="GO:0005524">
    <property type="term" value="F:ATP binding"/>
    <property type="evidence" value="ECO:0007669"/>
    <property type="project" value="InterPro"/>
</dbReference>
<reference evidence="2" key="1">
    <citation type="submission" date="2022-10" db="EMBL/GenBank/DDBJ databases">
        <authorList>
            <person name="Chen Y."/>
            <person name="Dougan E. K."/>
            <person name="Chan C."/>
            <person name="Rhodes N."/>
            <person name="Thang M."/>
        </authorList>
    </citation>
    <scope>NUCLEOTIDE SEQUENCE</scope>
</reference>
<dbReference type="GO" id="GO:0000400">
    <property type="term" value="F:four-way junction DNA binding"/>
    <property type="evidence" value="ECO:0007669"/>
    <property type="project" value="TreeGrafter"/>
</dbReference>
<feature type="domain" description="RecA family profile 1" evidence="1">
    <location>
        <begin position="102"/>
        <end position="278"/>
    </location>
</feature>
<proteinExistence type="predicted"/>
<dbReference type="PANTHER" id="PTHR46456">
    <property type="entry name" value="DNA REPAIR PROTEIN RAD51 HOMOLOG 2"/>
    <property type="match status" value="1"/>
</dbReference>
<dbReference type="GO" id="GO:0003697">
    <property type="term" value="F:single-stranded DNA binding"/>
    <property type="evidence" value="ECO:0007669"/>
    <property type="project" value="TreeGrafter"/>
</dbReference>
<dbReference type="InterPro" id="IPR030548">
    <property type="entry name" value="RAD51B"/>
</dbReference>
<dbReference type="EMBL" id="CAMXCT020004179">
    <property type="protein sequence ID" value="CAL1161385.1"/>
    <property type="molecule type" value="Genomic_DNA"/>
</dbReference>
<evidence type="ECO:0000313" key="2">
    <source>
        <dbReference type="EMBL" id="CAI4008010.1"/>
    </source>
</evidence>
<dbReference type="AlphaFoldDB" id="A0A9P1DE96"/>
<dbReference type="Pfam" id="PF08423">
    <property type="entry name" value="Rad51"/>
    <property type="match status" value="1"/>
</dbReference>
<evidence type="ECO:0000259" key="1">
    <source>
        <dbReference type="PROSITE" id="PS50162"/>
    </source>
</evidence>
<reference evidence="3 4" key="2">
    <citation type="submission" date="2024-05" db="EMBL/GenBank/DDBJ databases">
        <authorList>
            <person name="Chen Y."/>
            <person name="Shah S."/>
            <person name="Dougan E. K."/>
            <person name="Thang M."/>
            <person name="Chan C."/>
        </authorList>
    </citation>
    <scope>NUCLEOTIDE SEQUENCE [LARGE SCALE GENOMIC DNA]</scope>
</reference>
<sequence length="358" mass="38144">MAYTANAMVYKSAQGFGDLPLDRLFSDAPEPVLGVGAVSLLELLRAKRLSTIKDLVHLPPWELRDWLLITEEEAILLLRKAWSTCAVKPVSAWELATQSHAIPRSRLAPLPSLQAALGGTPALLEVAGAPGVGKTQFCLHAAALTAASGGEVFWLDAERSFSAQRLLEMLEHLQPGEVAMQALQRVRHKVCGSLQELHSIVSELSQSKAAAVEQPALPALVVIDSVAAVARRESEQSSIPRRQAALSSLASLLKVLVAPSISAEAASNVPSVVVTNQVMGDPSGGSAASTRVSLGQVWHHAVNWRLVLSHVPPGPTGPGSKEQADPFGRRYLLVEKSPCCATLTIPFNICERGLKELS</sequence>
<accession>A0A9P1DE96</accession>
<dbReference type="SUPFAM" id="SSF52540">
    <property type="entry name" value="P-loop containing nucleoside triphosphate hydrolases"/>
    <property type="match status" value="1"/>
</dbReference>
<dbReference type="GO" id="GO:0003690">
    <property type="term" value="F:double-stranded DNA binding"/>
    <property type="evidence" value="ECO:0007669"/>
    <property type="project" value="TreeGrafter"/>
</dbReference>
<keyword evidence="4" id="KW-1185">Reference proteome</keyword>
<organism evidence="2">
    <name type="scientific">Cladocopium goreaui</name>
    <dbReference type="NCBI Taxonomy" id="2562237"/>
    <lineage>
        <taxon>Eukaryota</taxon>
        <taxon>Sar</taxon>
        <taxon>Alveolata</taxon>
        <taxon>Dinophyceae</taxon>
        <taxon>Suessiales</taxon>
        <taxon>Symbiodiniaceae</taxon>
        <taxon>Cladocopium</taxon>
    </lineage>
</organism>
<dbReference type="Proteomes" id="UP001152797">
    <property type="component" value="Unassembled WGS sequence"/>
</dbReference>